<dbReference type="CDD" id="cd05804">
    <property type="entry name" value="StaR_like"/>
    <property type="match status" value="1"/>
</dbReference>
<proteinExistence type="inferred from homology"/>
<reference evidence="5" key="2">
    <citation type="submission" date="2025-08" db="UniProtKB">
        <authorList>
            <consortium name="Ensembl"/>
        </authorList>
    </citation>
    <scope>IDENTIFICATION</scope>
</reference>
<dbReference type="PANTHER" id="PTHR16263">
    <property type="entry name" value="TETRATRICOPEPTIDE REPEAT PROTEIN 38"/>
    <property type="match status" value="1"/>
</dbReference>
<name>A0A669DS42_ORENI</name>
<dbReference type="InterPro" id="IPR033891">
    <property type="entry name" value="TTC38"/>
</dbReference>
<gene>
    <name evidence="5" type="primary">TTC38</name>
    <name evidence="5" type="synonym">ttc38</name>
</gene>
<dbReference type="Proteomes" id="UP000005207">
    <property type="component" value="Linkage group LG7"/>
</dbReference>
<organism evidence="5 6">
    <name type="scientific">Oreochromis niloticus</name>
    <name type="common">Nile tilapia</name>
    <name type="synonym">Tilapia nilotica</name>
    <dbReference type="NCBI Taxonomy" id="8128"/>
    <lineage>
        <taxon>Eukaryota</taxon>
        <taxon>Metazoa</taxon>
        <taxon>Chordata</taxon>
        <taxon>Craniata</taxon>
        <taxon>Vertebrata</taxon>
        <taxon>Euteleostomi</taxon>
        <taxon>Actinopterygii</taxon>
        <taxon>Neopterygii</taxon>
        <taxon>Teleostei</taxon>
        <taxon>Neoteleostei</taxon>
        <taxon>Acanthomorphata</taxon>
        <taxon>Ovalentaria</taxon>
        <taxon>Cichlomorphae</taxon>
        <taxon>Cichliformes</taxon>
        <taxon>Cichlidae</taxon>
        <taxon>African cichlids</taxon>
        <taxon>Pseudocrenilabrinae</taxon>
        <taxon>Oreochromini</taxon>
        <taxon>Oreochromis</taxon>
    </lineage>
</organism>
<sequence>MISSSFRDCQAWSAEGLILSTSSNEACKMYDAVLTQYVKWRNDDSLGGIEGCVSAVQAADPNFVMGHVISTGMELVATTSSTRLDERLSSAVRRTVELANSQDITSRERLHVKAMELFSHGNFPKACEVWEDILLDHPTDMLALKFAHDTYFYMGAQMPMRDSVARVLPHWKPHMPFYLKGLYSFGLLETRFYDQAEKVAMEGLALTPDDAWSVHSVAHVCEMKAELDKGLKFMESREKDWEVSDMLASHNYWHWALYFIEKVKMIMAFSVKQKAGSHSVCGECIYDIVSHSVFVFLHVSGVCVKERWQELLQVTRPHTDDHVTLFNDLHFLMVSLGAKESGTSRRLLEGLQELAKEPGDNQQHQLAGTVGIPMCQAMLEYNQGNYSQAVELLYPLRYRMVDIGGSDAQRDLFNQLLIHAAMKSENKHHQKLGRCLLVERDAMRPNSPLTHRLMQKALALHD</sequence>
<evidence type="ECO:0000256" key="1">
    <source>
        <dbReference type="ARBA" id="ARBA00005857"/>
    </source>
</evidence>
<dbReference type="InterPro" id="IPR011990">
    <property type="entry name" value="TPR-like_helical_dom_sf"/>
</dbReference>
<evidence type="ECO:0000313" key="5">
    <source>
        <dbReference type="Ensembl" id="ENSONIP00000063665.1"/>
    </source>
</evidence>
<keyword evidence="3" id="KW-0677">Repeat</keyword>
<accession>A0A669DS42</accession>
<dbReference type="AlphaFoldDB" id="A0A669DS42"/>
<reference evidence="5" key="3">
    <citation type="submission" date="2025-09" db="UniProtKB">
        <authorList>
            <consortium name="Ensembl"/>
        </authorList>
    </citation>
    <scope>IDENTIFICATION</scope>
</reference>
<evidence type="ECO:0000256" key="2">
    <source>
        <dbReference type="ARBA" id="ARBA00019992"/>
    </source>
</evidence>
<dbReference type="GeneTree" id="ENSGT00390000002669"/>
<keyword evidence="6" id="KW-1185">Reference proteome</keyword>
<dbReference type="PANTHER" id="PTHR16263:SF4">
    <property type="entry name" value="TETRATRICOPEPTIDE REPEAT PROTEIN 38"/>
    <property type="match status" value="1"/>
</dbReference>
<evidence type="ECO:0000256" key="3">
    <source>
        <dbReference type="ARBA" id="ARBA00022737"/>
    </source>
</evidence>
<keyword evidence="4" id="KW-0802">TPR repeat</keyword>
<reference evidence="6" key="1">
    <citation type="submission" date="2012-01" db="EMBL/GenBank/DDBJ databases">
        <title>The Genome Sequence of Oreochromis niloticus (Nile Tilapia).</title>
        <authorList>
            <consortium name="Broad Institute Genome Assembly Team"/>
            <consortium name="Broad Institute Sequencing Platform"/>
            <person name="Di Palma F."/>
            <person name="Johnson J."/>
            <person name="Lander E.S."/>
            <person name="Lindblad-Toh K."/>
        </authorList>
    </citation>
    <scope>NUCLEOTIDE SEQUENCE [LARGE SCALE GENOMIC DNA]</scope>
</reference>
<dbReference type="Ensembl" id="ENSONIT00000086972.1">
    <property type="protein sequence ID" value="ENSONIP00000063665.1"/>
    <property type="gene ID" value="ENSONIG00000010371.2"/>
</dbReference>
<evidence type="ECO:0000256" key="4">
    <source>
        <dbReference type="ARBA" id="ARBA00022803"/>
    </source>
</evidence>
<dbReference type="SUPFAM" id="SSF48452">
    <property type="entry name" value="TPR-like"/>
    <property type="match status" value="1"/>
</dbReference>
<protein>
    <recommendedName>
        <fullName evidence="2">Tetratricopeptide repeat protein 38</fullName>
    </recommendedName>
</protein>
<comment type="similarity">
    <text evidence="1">Belongs to the TTC38 family.</text>
</comment>
<dbReference type="Gene3D" id="1.25.40.10">
    <property type="entry name" value="Tetratricopeptide repeat domain"/>
    <property type="match status" value="1"/>
</dbReference>
<evidence type="ECO:0000313" key="6">
    <source>
        <dbReference type="Proteomes" id="UP000005207"/>
    </source>
</evidence>